<dbReference type="InterPro" id="IPR051012">
    <property type="entry name" value="CellSynth/LPSAsmb/PSIAsmb"/>
</dbReference>
<dbReference type="Proteomes" id="UP000244924">
    <property type="component" value="Unassembled WGS sequence"/>
</dbReference>
<dbReference type="PROSITE" id="PS50005">
    <property type="entry name" value="TPR"/>
    <property type="match status" value="2"/>
</dbReference>
<evidence type="ECO:0000256" key="4">
    <source>
        <dbReference type="SAM" id="SignalP"/>
    </source>
</evidence>
<dbReference type="Pfam" id="PF13432">
    <property type="entry name" value="TPR_16"/>
    <property type="match status" value="4"/>
</dbReference>
<dbReference type="OrthoDB" id="7637125at2"/>
<feature type="signal peptide" evidence="4">
    <location>
        <begin position="1"/>
        <end position="20"/>
    </location>
</feature>
<dbReference type="SMART" id="SM00028">
    <property type="entry name" value="TPR"/>
    <property type="match status" value="6"/>
</dbReference>
<evidence type="ECO:0000313" key="6">
    <source>
        <dbReference type="Proteomes" id="UP000244924"/>
    </source>
</evidence>
<evidence type="ECO:0000313" key="5">
    <source>
        <dbReference type="EMBL" id="SPH24096.1"/>
    </source>
</evidence>
<dbReference type="GO" id="GO:0008233">
    <property type="term" value="F:peptidase activity"/>
    <property type="evidence" value="ECO:0007669"/>
    <property type="project" value="UniProtKB-KW"/>
</dbReference>
<keyword evidence="6" id="KW-1185">Reference proteome</keyword>
<name>A0A2R8BL25_9RHOB</name>
<accession>A0A2R8BL25</accession>
<gene>
    <name evidence="5" type="primary">bepA_3</name>
    <name evidence="5" type="ORF">DEA8626_03145</name>
</gene>
<dbReference type="PANTHER" id="PTHR45586">
    <property type="entry name" value="TPR REPEAT-CONTAINING PROTEIN PA4667"/>
    <property type="match status" value="1"/>
</dbReference>
<keyword evidence="5" id="KW-0645">Protease</keyword>
<protein>
    <submittedName>
        <fullName evidence="5">Beta-barrel assembly-enhancing protease</fullName>
        <ecNumber evidence="5">3.4.-.-</ecNumber>
    </submittedName>
</protein>
<dbReference type="EMBL" id="OMOQ01000003">
    <property type="protein sequence ID" value="SPH24096.1"/>
    <property type="molecule type" value="Genomic_DNA"/>
</dbReference>
<dbReference type="InterPro" id="IPR011990">
    <property type="entry name" value="TPR-like_helical_dom_sf"/>
</dbReference>
<dbReference type="EC" id="3.4.-.-" evidence="5"/>
<dbReference type="GO" id="GO:0006508">
    <property type="term" value="P:proteolysis"/>
    <property type="evidence" value="ECO:0007669"/>
    <property type="project" value="UniProtKB-KW"/>
</dbReference>
<keyword evidence="2 3" id="KW-0802">TPR repeat</keyword>
<feature type="chain" id="PRO_5015320008" evidence="4">
    <location>
        <begin position="21"/>
        <end position="816"/>
    </location>
</feature>
<evidence type="ECO:0000256" key="2">
    <source>
        <dbReference type="ARBA" id="ARBA00022803"/>
    </source>
</evidence>
<keyword evidence="5" id="KW-0378">Hydrolase</keyword>
<evidence type="ECO:0000256" key="1">
    <source>
        <dbReference type="ARBA" id="ARBA00022737"/>
    </source>
</evidence>
<dbReference type="InterPro" id="IPR019734">
    <property type="entry name" value="TPR_rpt"/>
</dbReference>
<dbReference type="PANTHER" id="PTHR45586:SF1">
    <property type="entry name" value="LIPOPOLYSACCHARIDE ASSEMBLY PROTEIN B"/>
    <property type="match status" value="1"/>
</dbReference>
<dbReference type="PROSITE" id="PS51257">
    <property type="entry name" value="PROKAR_LIPOPROTEIN"/>
    <property type="match status" value="1"/>
</dbReference>
<feature type="repeat" description="TPR" evidence="3">
    <location>
        <begin position="758"/>
        <end position="791"/>
    </location>
</feature>
<sequence>MAFRKSLTAFALALGMGVLAACDTAEERAEKHYQSGLEYLEAGDVDRALVEFRNVFKLNGRHREARLAYAEAELDRGRVREAFAQYLRLFEQFPEDHDTKAALARLAAQSGDWPTALRYARLALIAAPDDQEMQAIRLVAEYGEATEDSNVGQQIAAAKGVRALVEKMPDNLLLKRVIIDDHIRAQRFDAALEAIDAAIALAPDDRSLHAQRLSIYAALGDDAAVEAGLRDMVARFPDSPEMSQALARWYLSRKEFDKAETHLRSRIDVAAPDQDTILELVRFLAEFRGPEAAVAELDRVIAAGDGNPVYRAARAGFTFDLGQRDQAIADMQDILKTATPSADTRRTKIGLARMLAATGNAVGARALVEEVLEEDAGDGEALKLKASWLIGEDEVGEAIAILRRAHGDNPDDAGVLTLMAMAYERDGNRDLLRESLSRAVVASNRAPEESLRYAQLLAAENKLLPAESVLIDALRLSPGNQMLLEPLGQLYLRVQDWPRAEAVADELERVGESQTTAAAQSLRAAIFAGQEKTDQAIGYLQGLVDTGRGGLDVKIAILRAHLANGQNGKALAYSESLLANDPNSLELRFVDASVRELAGQTEQAEIAYRDLIAEDPALLPAWMALTRLVLSDRTRVAEAEALIDEALVALPDAGELKWAKASFLEQTGDIDGSIAIYEELYKANSANPIIANNLASLLSTHRSDPDSLARAEVIARRLRGSTLAPYQDTYGWIAYLRGNYGEALKELEPAAEGLNTDPVVQYHLGMTYLALERKEDALVRFRKALDLAGPDDSRPDIVAARQEVARLEAEGVNIAN</sequence>
<dbReference type="RefSeq" id="WP_108854156.1">
    <property type="nucleotide sequence ID" value="NZ_OMOQ01000003.1"/>
</dbReference>
<keyword evidence="1" id="KW-0677">Repeat</keyword>
<keyword evidence="4" id="KW-0732">Signal</keyword>
<proteinExistence type="predicted"/>
<dbReference type="AlphaFoldDB" id="A0A2R8BL25"/>
<feature type="repeat" description="TPR" evidence="3">
    <location>
        <begin position="29"/>
        <end position="62"/>
    </location>
</feature>
<organism evidence="5 6">
    <name type="scientific">Albidovulum aquaemixtae</name>
    <dbReference type="NCBI Taxonomy" id="1542388"/>
    <lineage>
        <taxon>Bacteria</taxon>
        <taxon>Pseudomonadati</taxon>
        <taxon>Pseudomonadota</taxon>
        <taxon>Alphaproteobacteria</taxon>
        <taxon>Rhodobacterales</taxon>
        <taxon>Paracoccaceae</taxon>
        <taxon>Albidovulum</taxon>
    </lineage>
</organism>
<dbReference type="Gene3D" id="1.25.40.10">
    <property type="entry name" value="Tetratricopeptide repeat domain"/>
    <property type="match status" value="5"/>
</dbReference>
<reference evidence="5 6" key="1">
    <citation type="submission" date="2018-03" db="EMBL/GenBank/DDBJ databases">
        <authorList>
            <person name="Keele B.F."/>
        </authorList>
    </citation>
    <scope>NUCLEOTIDE SEQUENCE [LARGE SCALE GENOMIC DNA]</scope>
    <source>
        <strain evidence="5 6">CECT 8626</strain>
    </source>
</reference>
<dbReference type="SUPFAM" id="SSF48452">
    <property type="entry name" value="TPR-like"/>
    <property type="match status" value="3"/>
</dbReference>
<evidence type="ECO:0000256" key="3">
    <source>
        <dbReference type="PROSITE-ProRule" id="PRU00339"/>
    </source>
</evidence>